<dbReference type="InterPro" id="IPR000524">
    <property type="entry name" value="Tscrpt_reg_HTH_GntR"/>
</dbReference>
<dbReference type="InterPro" id="IPR011663">
    <property type="entry name" value="UTRA"/>
</dbReference>
<evidence type="ECO:0000256" key="4">
    <source>
        <dbReference type="SAM" id="MobiDB-lite"/>
    </source>
</evidence>
<accession>A0A1I4ZNS1</accession>
<dbReference type="STRING" id="655353.SAMN04488056_101154"/>
<evidence type="ECO:0000256" key="3">
    <source>
        <dbReference type="ARBA" id="ARBA00023163"/>
    </source>
</evidence>
<dbReference type="GO" id="GO:0045892">
    <property type="term" value="P:negative regulation of DNA-templated transcription"/>
    <property type="evidence" value="ECO:0007669"/>
    <property type="project" value="TreeGrafter"/>
</dbReference>
<protein>
    <submittedName>
        <fullName evidence="6">GntR family transcriptional regulator</fullName>
    </submittedName>
</protein>
<dbReference type="Proteomes" id="UP000199236">
    <property type="component" value="Unassembled WGS sequence"/>
</dbReference>
<dbReference type="EMBL" id="FOVR01000001">
    <property type="protein sequence ID" value="SFN51629.1"/>
    <property type="molecule type" value="Genomic_DNA"/>
</dbReference>
<proteinExistence type="predicted"/>
<dbReference type="PANTHER" id="PTHR44846:SF1">
    <property type="entry name" value="MANNOSYL-D-GLYCERATE TRANSPORT_METABOLISM SYSTEM REPRESSOR MNGR-RELATED"/>
    <property type="match status" value="1"/>
</dbReference>
<dbReference type="SUPFAM" id="SSF64288">
    <property type="entry name" value="Chorismate lyase-like"/>
    <property type="match status" value="1"/>
</dbReference>
<evidence type="ECO:0000256" key="1">
    <source>
        <dbReference type="ARBA" id="ARBA00023015"/>
    </source>
</evidence>
<dbReference type="InterPro" id="IPR036390">
    <property type="entry name" value="WH_DNA-bd_sf"/>
</dbReference>
<dbReference type="Pfam" id="PF07702">
    <property type="entry name" value="UTRA"/>
    <property type="match status" value="1"/>
</dbReference>
<organism evidence="6 7">
    <name type="scientific">Cohaesibacter marisflavi</name>
    <dbReference type="NCBI Taxonomy" id="655353"/>
    <lineage>
        <taxon>Bacteria</taxon>
        <taxon>Pseudomonadati</taxon>
        <taxon>Pseudomonadota</taxon>
        <taxon>Alphaproteobacteria</taxon>
        <taxon>Hyphomicrobiales</taxon>
        <taxon>Cohaesibacteraceae</taxon>
    </lineage>
</organism>
<keyword evidence="7" id="KW-1185">Reference proteome</keyword>
<dbReference type="CDD" id="cd07377">
    <property type="entry name" value="WHTH_GntR"/>
    <property type="match status" value="1"/>
</dbReference>
<dbReference type="SMART" id="SM00345">
    <property type="entry name" value="HTH_GNTR"/>
    <property type="match status" value="1"/>
</dbReference>
<dbReference type="AlphaFoldDB" id="A0A1I4ZNS1"/>
<evidence type="ECO:0000313" key="6">
    <source>
        <dbReference type="EMBL" id="SFN51629.1"/>
    </source>
</evidence>
<dbReference type="SUPFAM" id="SSF46785">
    <property type="entry name" value="Winged helix' DNA-binding domain"/>
    <property type="match status" value="1"/>
</dbReference>
<dbReference type="Gene3D" id="3.40.1410.10">
    <property type="entry name" value="Chorismate lyase-like"/>
    <property type="match status" value="1"/>
</dbReference>
<dbReference type="GO" id="GO:0003700">
    <property type="term" value="F:DNA-binding transcription factor activity"/>
    <property type="evidence" value="ECO:0007669"/>
    <property type="project" value="InterPro"/>
</dbReference>
<keyword evidence="2" id="KW-0238">DNA-binding</keyword>
<dbReference type="PROSITE" id="PS50949">
    <property type="entry name" value="HTH_GNTR"/>
    <property type="match status" value="1"/>
</dbReference>
<dbReference type="PRINTS" id="PR00035">
    <property type="entry name" value="HTHGNTR"/>
</dbReference>
<dbReference type="GO" id="GO:0003677">
    <property type="term" value="F:DNA binding"/>
    <property type="evidence" value="ECO:0007669"/>
    <property type="project" value="UniProtKB-KW"/>
</dbReference>
<dbReference type="InterPro" id="IPR036388">
    <property type="entry name" value="WH-like_DNA-bd_sf"/>
</dbReference>
<dbReference type="InterPro" id="IPR028978">
    <property type="entry name" value="Chorismate_lyase_/UTRA_dom_sf"/>
</dbReference>
<dbReference type="SMART" id="SM00866">
    <property type="entry name" value="UTRA"/>
    <property type="match status" value="1"/>
</dbReference>
<name>A0A1I4ZNS1_9HYPH</name>
<reference evidence="6 7" key="1">
    <citation type="submission" date="2016-10" db="EMBL/GenBank/DDBJ databases">
        <authorList>
            <person name="de Groot N.N."/>
        </authorList>
    </citation>
    <scope>NUCLEOTIDE SEQUENCE [LARGE SCALE GENOMIC DNA]</scope>
    <source>
        <strain evidence="6 7">CGMCC 1.9157</strain>
    </source>
</reference>
<dbReference type="Gene3D" id="1.10.10.10">
    <property type="entry name" value="Winged helix-like DNA-binding domain superfamily/Winged helix DNA-binding domain"/>
    <property type="match status" value="1"/>
</dbReference>
<feature type="region of interest" description="Disordered" evidence="4">
    <location>
        <begin position="234"/>
        <end position="255"/>
    </location>
</feature>
<dbReference type="RefSeq" id="WP_175527853.1">
    <property type="nucleotide sequence ID" value="NZ_FOVR01000001.1"/>
</dbReference>
<keyword evidence="3" id="KW-0804">Transcription</keyword>
<sequence length="288" mass="31839">MVEFGRLIEHVRQVADLETPSATPLYLRLQRGIEKAIEAGLVAVNDALPAERELAHALGISRVTVRNAVRVLVDKGILVQRHGAGTFVASSQALRPRQITGFTEDMQIKGHATAALWLERSSGPPTPEECEALEILPESPVSRLYRLRMVDEKPVCLEHTVLPHSVLPDPTAIETSLYAWLEDHHQRPTRCVQTLSARLLDVSHAHLLGVPTGSACLYVERRSFIRQRHAYSGSGAGVGAGSTAPSSPINPDKPTRRISLIRQEDHPIEFVRAYFRGDLYEFVSESTI</sequence>
<feature type="domain" description="HTH gntR-type" evidence="5">
    <location>
        <begin position="23"/>
        <end position="91"/>
    </location>
</feature>
<dbReference type="PANTHER" id="PTHR44846">
    <property type="entry name" value="MANNOSYL-D-GLYCERATE TRANSPORT/METABOLISM SYSTEM REPRESSOR MNGR-RELATED"/>
    <property type="match status" value="1"/>
</dbReference>
<keyword evidence="1" id="KW-0805">Transcription regulation</keyword>
<evidence type="ECO:0000256" key="2">
    <source>
        <dbReference type="ARBA" id="ARBA00023125"/>
    </source>
</evidence>
<dbReference type="InterPro" id="IPR050679">
    <property type="entry name" value="Bact_HTH_transcr_reg"/>
</dbReference>
<gene>
    <name evidence="6" type="ORF">SAMN04488056_101154</name>
</gene>
<dbReference type="Pfam" id="PF00392">
    <property type="entry name" value="GntR"/>
    <property type="match status" value="1"/>
</dbReference>
<evidence type="ECO:0000259" key="5">
    <source>
        <dbReference type="PROSITE" id="PS50949"/>
    </source>
</evidence>
<evidence type="ECO:0000313" key="7">
    <source>
        <dbReference type="Proteomes" id="UP000199236"/>
    </source>
</evidence>